<gene>
    <name evidence="2" type="ORF">ALGA_1607</name>
</gene>
<dbReference type="PANTHER" id="PTHR31571">
    <property type="entry name" value="ALTERED INHERITANCE OF MITOCHONDRIA PROTEIN 6"/>
    <property type="match status" value="1"/>
</dbReference>
<dbReference type="InterPro" id="IPR051236">
    <property type="entry name" value="HAT_RTT109-like"/>
</dbReference>
<dbReference type="Proteomes" id="UP000218267">
    <property type="component" value="Chromosome"/>
</dbReference>
<dbReference type="KEGG" id="mbas:ALGA_1607"/>
<dbReference type="AlphaFoldDB" id="A0A1Y1CIT1"/>
<dbReference type="PANTHER" id="PTHR31571:SF1">
    <property type="entry name" value="ALTERED INHERITANCE OF MITOCHONDRIA PROTEIN 6"/>
    <property type="match status" value="1"/>
</dbReference>
<keyword evidence="3" id="KW-1185">Reference proteome</keyword>
<evidence type="ECO:0000313" key="3">
    <source>
        <dbReference type="Proteomes" id="UP000218267"/>
    </source>
</evidence>
<name>A0A1Y1CIT1_9BACT</name>
<dbReference type="EMBL" id="AP018042">
    <property type="protein sequence ID" value="BAX79983.1"/>
    <property type="molecule type" value="Genomic_DNA"/>
</dbReference>
<dbReference type="RefSeq" id="WP_096428860.1">
    <property type="nucleotide sequence ID" value="NZ_AP018042.1"/>
</dbReference>
<evidence type="ECO:0000313" key="2">
    <source>
        <dbReference type="EMBL" id="BAX79983.1"/>
    </source>
</evidence>
<dbReference type="InterPro" id="IPR017946">
    <property type="entry name" value="PLC-like_Pdiesterase_TIM-brl"/>
</dbReference>
<organism evidence="2 3">
    <name type="scientific">Labilibaculum antarcticum</name>
    <dbReference type="NCBI Taxonomy" id="1717717"/>
    <lineage>
        <taxon>Bacteria</taxon>
        <taxon>Pseudomonadati</taxon>
        <taxon>Bacteroidota</taxon>
        <taxon>Bacteroidia</taxon>
        <taxon>Marinilabiliales</taxon>
        <taxon>Marinifilaceae</taxon>
        <taxon>Labilibaculum</taxon>
    </lineage>
</organism>
<dbReference type="GO" id="GO:0008081">
    <property type="term" value="F:phosphoric diester hydrolase activity"/>
    <property type="evidence" value="ECO:0007669"/>
    <property type="project" value="InterPro"/>
</dbReference>
<evidence type="ECO:0000256" key="1">
    <source>
        <dbReference type="ARBA" id="ARBA00014286"/>
    </source>
</evidence>
<proteinExistence type="predicted"/>
<protein>
    <recommendedName>
        <fullName evidence="1">Altered inheritance of mitochondria protein 6</fullName>
    </recommendedName>
</protein>
<dbReference type="CDD" id="cd08577">
    <property type="entry name" value="PI-PLCc_GDPD_SF_unchar3"/>
    <property type="match status" value="1"/>
</dbReference>
<dbReference type="GO" id="GO:0006629">
    <property type="term" value="P:lipid metabolic process"/>
    <property type="evidence" value="ECO:0007669"/>
    <property type="project" value="InterPro"/>
</dbReference>
<dbReference type="OrthoDB" id="9794455at2"/>
<sequence length="271" mass="30987">MIIKHLRNGVILLITFCLFGCSSRNSTETSIIPVHSHNDYSHTNPLFDALKYGCKSIEADVFPIGDSLFVAHDRNQIKSGNTLRRLYLDPIYQKVIENKGSVYGNEEELFLFVDIKINGLSTYKLLEDILKEYKQILSVYNDGIDRRGAVRIIVSGERPFEYMVGQSNRLAYFDGRLTDLNKGISNKLMPIISDDWGDYFNWDGNGEIPVLEKNKLQDITSAVKKKGFLIRFWGTPNTTEKQRRAISTELLNAQVDLIGTDDLNEIKYMFN</sequence>
<reference evidence="2 3" key="1">
    <citation type="journal article" date="2018" name="Mar. Genomics">
        <title>Complete genome sequence of Marinifilaceae bacterium strain SPP2, isolated from the Antarctic marine sediment.</title>
        <authorList>
            <person name="Watanabe M."/>
            <person name="Kojima H."/>
            <person name="Fukui M."/>
        </authorList>
    </citation>
    <scope>NUCLEOTIDE SEQUENCE [LARGE SCALE GENOMIC DNA]</scope>
    <source>
        <strain evidence="2 3">SPP2</strain>
    </source>
</reference>
<accession>A0A1Y1CIT1</accession>
<dbReference type="SUPFAM" id="SSF51695">
    <property type="entry name" value="PLC-like phosphodiesterases"/>
    <property type="match status" value="1"/>
</dbReference>
<reference evidence="3" key="2">
    <citation type="journal article" date="2020" name="Antonie Van Leeuwenhoek">
        <title>Labilibaculum antarcticum sp. nov., a novel facultative anaerobic, psychrotorelant bacterium isolated from marine sediment of Antarctica.</title>
        <authorList>
            <person name="Watanabe M."/>
            <person name="Kojima H."/>
            <person name="Fukui M."/>
        </authorList>
    </citation>
    <scope>NUCLEOTIDE SEQUENCE [LARGE SCALE GENOMIC DNA]</scope>
    <source>
        <strain evidence="3">SPP2</strain>
    </source>
</reference>
<dbReference type="InterPro" id="IPR039559">
    <property type="entry name" value="AIM6_PI-PLC-like_dom"/>
</dbReference>